<evidence type="ECO:0000256" key="12">
    <source>
        <dbReference type="ARBA" id="ARBA00023316"/>
    </source>
</evidence>
<evidence type="ECO:0000256" key="3">
    <source>
        <dbReference type="ARBA" id="ARBA00022622"/>
    </source>
</evidence>
<feature type="disulfide bond" evidence="16">
    <location>
        <begin position="30"/>
        <end position="38"/>
    </location>
</feature>
<keyword evidence="8 14" id="KW-0472">Membrane</keyword>
<keyword evidence="5" id="KW-0808">Transferase</keyword>
<dbReference type="PANTHER" id="PTHR10963:SF27">
    <property type="entry name" value="GLYCOSIDASE-RELATED"/>
    <property type="match status" value="1"/>
</dbReference>
<proteinExistence type="inferred from homology"/>
<dbReference type="PANTHER" id="PTHR10963">
    <property type="entry name" value="GLYCOSYL HYDROLASE-RELATED"/>
    <property type="match status" value="1"/>
</dbReference>
<evidence type="ECO:0000259" key="19">
    <source>
        <dbReference type="PROSITE" id="PS51762"/>
    </source>
</evidence>
<dbReference type="InterPro" id="IPR050546">
    <property type="entry name" value="Glycosyl_Hydrlase_16"/>
</dbReference>
<comment type="subcellular location">
    <subcellularLocation>
        <location evidence="2">Membrane</location>
        <topology evidence="2">Lipid-anchor</topology>
        <topology evidence="2">GPI-anchor</topology>
    </subcellularLocation>
</comment>
<evidence type="ECO:0000256" key="8">
    <source>
        <dbReference type="ARBA" id="ARBA00023136"/>
    </source>
</evidence>
<feature type="active site" description="Proton donor" evidence="15">
    <location>
        <position position="129"/>
    </location>
</feature>
<keyword evidence="3" id="KW-0336">GPI-anchor</keyword>
<reference evidence="20" key="1">
    <citation type="submission" date="2020-04" db="EMBL/GenBank/DDBJ databases">
        <title>Genome Assembly and Annotation of Botryosphaeria dothidea sdau 11-99, a Latent Pathogen of Apple Fruit Ring Rot in China.</title>
        <authorList>
            <person name="Yu C."/>
            <person name="Diao Y."/>
            <person name="Lu Q."/>
            <person name="Zhao J."/>
            <person name="Cui S."/>
            <person name="Peng C."/>
            <person name="He B."/>
            <person name="Liu H."/>
        </authorList>
    </citation>
    <scope>NUCLEOTIDE SEQUENCE [LARGE SCALE GENOMIC DNA]</scope>
    <source>
        <strain evidence="20">Sdau11-99</strain>
    </source>
</reference>
<dbReference type="CDD" id="cd02183">
    <property type="entry name" value="GH16_fungal_CRH1_transglycosylase"/>
    <property type="match status" value="1"/>
</dbReference>
<keyword evidence="6 18" id="KW-0732">Signal</keyword>
<evidence type="ECO:0000256" key="9">
    <source>
        <dbReference type="ARBA" id="ARBA00023180"/>
    </source>
</evidence>
<gene>
    <name evidence="20" type="ORF">GTA08_BOTSDO03478</name>
</gene>
<keyword evidence="11" id="KW-0326">Glycosidase</keyword>
<dbReference type="PIRSF" id="PIRSF037299">
    <property type="entry name" value="Glycosidase_CRH1_prd"/>
    <property type="match status" value="1"/>
</dbReference>
<feature type="region of interest" description="Disordered" evidence="17">
    <location>
        <begin position="283"/>
        <end position="325"/>
    </location>
</feature>
<comment type="caution">
    <text evidence="20">The sequence shown here is derived from an EMBL/GenBank/DDBJ whole genome shotgun (WGS) entry which is preliminary data.</text>
</comment>
<evidence type="ECO:0000256" key="5">
    <source>
        <dbReference type="ARBA" id="ARBA00022679"/>
    </source>
</evidence>
<comment type="similarity">
    <text evidence="13">Belongs to the glycosyl hydrolase 16 family. CRH1 subfamily.</text>
</comment>
<dbReference type="Proteomes" id="UP000572817">
    <property type="component" value="Unassembled WGS sequence"/>
</dbReference>
<keyword evidence="16" id="KW-1015">Disulfide bond</keyword>
<dbReference type="Pfam" id="PF00722">
    <property type="entry name" value="Glyco_hydro_16"/>
    <property type="match status" value="1"/>
</dbReference>
<sequence>MRSQFASAGAAAAILSAAVPFASAQLYSSCNPTENTTCPPDVGLDQYEFSSDFTTGDNASWVGADYTVIGYGDDGAEFTINKDTDAPTMHTEFYTFFGYYEVEMKAAPGTGVVSSIVLESDDLDEVDWEFLGGNNTSVQSNYFGKGNTTSYDRGAYHDVDTPVDTWHKYAFRWTNATMEWIIDGTTVRTLKYEDALSGKNYPQTPARLSLGVWSAGTKKQNYWTVQWAGGYTDFDDAPFTMYVRNVKIINYNPAKLYNWTDTTGSFESIDLMNKTIEVNSTATTDGGIDSSDSDDHSGVVSNGSSSASSSSGSGSSTASGASSSGTSFAQGGSSAASSLMDSAWIFSTTVGLVSFAIGFSLL</sequence>
<dbReference type="InterPro" id="IPR017168">
    <property type="entry name" value="CHR-like"/>
</dbReference>
<dbReference type="GO" id="GO:0005975">
    <property type="term" value="P:carbohydrate metabolic process"/>
    <property type="evidence" value="ECO:0007669"/>
    <property type="project" value="InterPro"/>
</dbReference>
<protein>
    <recommendedName>
        <fullName evidence="14">Crh-like protein</fullName>
        <ecNumber evidence="14">3.2.-.-</ecNumber>
    </recommendedName>
</protein>
<dbReference type="GO" id="GO:0016757">
    <property type="term" value="F:glycosyltransferase activity"/>
    <property type="evidence" value="ECO:0007669"/>
    <property type="project" value="UniProtKB-KW"/>
</dbReference>
<dbReference type="PROSITE" id="PS51762">
    <property type="entry name" value="GH16_2"/>
    <property type="match status" value="1"/>
</dbReference>
<evidence type="ECO:0000256" key="1">
    <source>
        <dbReference type="ARBA" id="ARBA00000822"/>
    </source>
</evidence>
<dbReference type="GO" id="GO:0008843">
    <property type="term" value="F:endochitinase activity"/>
    <property type="evidence" value="ECO:0007669"/>
    <property type="project" value="UniProtKB-EC"/>
</dbReference>
<evidence type="ECO:0000313" key="20">
    <source>
        <dbReference type="EMBL" id="KAF4308591.1"/>
    </source>
</evidence>
<evidence type="ECO:0000256" key="14">
    <source>
        <dbReference type="PIRNR" id="PIRNR037299"/>
    </source>
</evidence>
<accession>A0A8H4N7D5</accession>
<dbReference type="Gene3D" id="2.60.120.200">
    <property type="match status" value="1"/>
</dbReference>
<feature type="compositionally biased region" description="Low complexity" evidence="17">
    <location>
        <begin position="298"/>
        <end position="325"/>
    </location>
</feature>
<dbReference type="SUPFAM" id="SSF49899">
    <property type="entry name" value="Concanavalin A-like lectins/glucanases"/>
    <property type="match status" value="1"/>
</dbReference>
<dbReference type="EMBL" id="WWBZ02000022">
    <property type="protein sequence ID" value="KAF4308591.1"/>
    <property type="molecule type" value="Genomic_DNA"/>
</dbReference>
<evidence type="ECO:0000256" key="17">
    <source>
        <dbReference type="SAM" id="MobiDB-lite"/>
    </source>
</evidence>
<evidence type="ECO:0000313" key="21">
    <source>
        <dbReference type="Proteomes" id="UP000572817"/>
    </source>
</evidence>
<feature type="signal peptide" evidence="18">
    <location>
        <begin position="1"/>
        <end position="24"/>
    </location>
</feature>
<keyword evidence="9" id="KW-0325">Glycoprotein</keyword>
<evidence type="ECO:0000256" key="13">
    <source>
        <dbReference type="ARBA" id="ARBA00038074"/>
    </source>
</evidence>
<feature type="domain" description="GH16" evidence="19">
    <location>
        <begin position="32"/>
        <end position="236"/>
    </location>
</feature>
<keyword evidence="7 14" id="KW-0378">Hydrolase</keyword>
<keyword evidence="4" id="KW-0328">Glycosyltransferase</keyword>
<evidence type="ECO:0000256" key="11">
    <source>
        <dbReference type="ARBA" id="ARBA00023295"/>
    </source>
</evidence>
<evidence type="ECO:0000256" key="6">
    <source>
        <dbReference type="ARBA" id="ARBA00022729"/>
    </source>
</evidence>
<evidence type="ECO:0000256" key="7">
    <source>
        <dbReference type="ARBA" id="ARBA00022801"/>
    </source>
</evidence>
<keyword evidence="21" id="KW-1185">Reference proteome</keyword>
<dbReference type="InterPro" id="IPR000757">
    <property type="entry name" value="Beta-glucanase-like"/>
</dbReference>
<evidence type="ECO:0000256" key="10">
    <source>
        <dbReference type="ARBA" id="ARBA00023288"/>
    </source>
</evidence>
<dbReference type="GO" id="GO:0009277">
    <property type="term" value="C:fungal-type cell wall"/>
    <property type="evidence" value="ECO:0007669"/>
    <property type="project" value="TreeGrafter"/>
</dbReference>
<organism evidence="20 21">
    <name type="scientific">Botryosphaeria dothidea</name>
    <dbReference type="NCBI Taxonomy" id="55169"/>
    <lineage>
        <taxon>Eukaryota</taxon>
        <taxon>Fungi</taxon>
        <taxon>Dikarya</taxon>
        <taxon>Ascomycota</taxon>
        <taxon>Pezizomycotina</taxon>
        <taxon>Dothideomycetes</taxon>
        <taxon>Dothideomycetes incertae sedis</taxon>
        <taxon>Botryosphaeriales</taxon>
        <taxon>Botryosphaeriaceae</taxon>
        <taxon>Botryosphaeria</taxon>
    </lineage>
</organism>
<name>A0A8H4N7D5_9PEZI</name>
<feature type="active site" description="Nucleophile" evidence="15">
    <location>
        <position position="125"/>
    </location>
</feature>
<dbReference type="OrthoDB" id="4781at2759"/>
<evidence type="ECO:0000256" key="15">
    <source>
        <dbReference type="PIRSR" id="PIRSR037299-1"/>
    </source>
</evidence>
<dbReference type="GO" id="GO:0098552">
    <property type="term" value="C:side of membrane"/>
    <property type="evidence" value="ECO:0007669"/>
    <property type="project" value="UniProtKB-KW"/>
</dbReference>
<dbReference type="AlphaFoldDB" id="A0A8H4N7D5"/>
<evidence type="ECO:0000256" key="16">
    <source>
        <dbReference type="PIRSR" id="PIRSR037299-2"/>
    </source>
</evidence>
<keyword evidence="10" id="KW-0449">Lipoprotein</keyword>
<evidence type="ECO:0000256" key="18">
    <source>
        <dbReference type="SAM" id="SignalP"/>
    </source>
</evidence>
<dbReference type="EC" id="3.2.-.-" evidence="14"/>
<dbReference type="GO" id="GO:0031505">
    <property type="term" value="P:fungal-type cell wall organization"/>
    <property type="evidence" value="ECO:0007669"/>
    <property type="project" value="TreeGrafter"/>
</dbReference>
<comment type="catalytic activity">
    <reaction evidence="1">
        <text>Random endo-hydrolysis of N-acetyl-beta-D-glucosaminide (1-&gt;4)-beta-linkages in chitin and chitodextrins.</text>
        <dbReference type="EC" id="3.2.1.14"/>
    </reaction>
</comment>
<feature type="chain" id="PRO_5034063910" description="Crh-like protein" evidence="18">
    <location>
        <begin position="25"/>
        <end position="362"/>
    </location>
</feature>
<keyword evidence="12" id="KW-0961">Cell wall biogenesis/degradation</keyword>
<evidence type="ECO:0000256" key="2">
    <source>
        <dbReference type="ARBA" id="ARBA00004589"/>
    </source>
</evidence>
<evidence type="ECO:0000256" key="4">
    <source>
        <dbReference type="ARBA" id="ARBA00022676"/>
    </source>
</evidence>
<dbReference type="InterPro" id="IPR013320">
    <property type="entry name" value="ConA-like_dom_sf"/>
</dbReference>